<reference evidence="7 8" key="1">
    <citation type="journal article" date="2018" name="Genome Biol. Evol.">
        <title>Cladogenesis and Genomic Streamlining in Extracellular Endosymbionts of Tropical Stink Bugs.</title>
        <authorList>
            <person name="Otero-Bravo A."/>
            <person name="Goffredi S."/>
            <person name="Sabree Z.L."/>
        </authorList>
    </citation>
    <scope>NUCLEOTIDE SEQUENCE [LARGE SCALE GENOMIC DNA]</scope>
    <source>
        <strain evidence="7 8">SoEE</strain>
    </source>
</reference>
<dbReference type="GO" id="GO:0006412">
    <property type="term" value="P:translation"/>
    <property type="evidence" value="ECO:0007669"/>
    <property type="project" value="UniProtKB-UniRule"/>
</dbReference>
<dbReference type="InterPro" id="IPR005823">
    <property type="entry name" value="Ribosomal_uL13_bac-type"/>
</dbReference>
<evidence type="ECO:0000256" key="5">
    <source>
        <dbReference type="ARBA" id="ARBA00035201"/>
    </source>
</evidence>
<dbReference type="GO" id="GO:0003735">
    <property type="term" value="F:structural constituent of ribosome"/>
    <property type="evidence" value="ECO:0007669"/>
    <property type="project" value="InterPro"/>
</dbReference>
<dbReference type="Gene3D" id="3.90.1180.10">
    <property type="entry name" value="Ribosomal protein L13"/>
    <property type="match status" value="1"/>
</dbReference>
<dbReference type="NCBIfam" id="TIGR01066">
    <property type="entry name" value="rplM_bact"/>
    <property type="match status" value="1"/>
</dbReference>
<evidence type="ECO:0000256" key="4">
    <source>
        <dbReference type="ARBA" id="ARBA00023274"/>
    </source>
</evidence>
<dbReference type="InterPro" id="IPR036899">
    <property type="entry name" value="Ribosomal_uL13_sf"/>
</dbReference>
<organism evidence="7 8">
    <name type="scientific">Candidatus Pantoea edessiphila</name>
    <dbReference type="NCBI Taxonomy" id="2044610"/>
    <lineage>
        <taxon>Bacteria</taxon>
        <taxon>Pseudomonadati</taxon>
        <taxon>Pseudomonadota</taxon>
        <taxon>Gammaproteobacteria</taxon>
        <taxon>Enterobacterales</taxon>
        <taxon>Erwiniaceae</taxon>
        <taxon>Pantoea</taxon>
    </lineage>
</organism>
<dbReference type="Proteomes" id="UP000296153">
    <property type="component" value="Unassembled WGS sequence"/>
</dbReference>
<dbReference type="EMBL" id="PDKT01000002">
    <property type="protein sequence ID" value="PPI87914.1"/>
    <property type="molecule type" value="Genomic_DNA"/>
</dbReference>
<dbReference type="GO" id="GO:0003729">
    <property type="term" value="F:mRNA binding"/>
    <property type="evidence" value="ECO:0007669"/>
    <property type="project" value="UniProtKB-ARBA"/>
</dbReference>
<comment type="caution">
    <text evidence="7">The sequence shown here is derived from an EMBL/GenBank/DDBJ whole genome shotgun (WGS) entry which is preliminary data.</text>
</comment>
<dbReference type="SUPFAM" id="SSF52161">
    <property type="entry name" value="Ribosomal protein L13"/>
    <property type="match status" value="1"/>
</dbReference>
<dbReference type="CDD" id="cd00392">
    <property type="entry name" value="Ribosomal_L13"/>
    <property type="match status" value="1"/>
</dbReference>
<dbReference type="PIRSF" id="PIRSF002181">
    <property type="entry name" value="Ribosomal_L13"/>
    <property type="match status" value="1"/>
</dbReference>
<evidence type="ECO:0000256" key="6">
    <source>
        <dbReference type="HAMAP-Rule" id="MF_01366"/>
    </source>
</evidence>
<name>A0A2P5SZZ2_9GAMM</name>
<dbReference type="FunFam" id="3.90.1180.10:FF:000001">
    <property type="entry name" value="50S ribosomal protein L13"/>
    <property type="match status" value="1"/>
</dbReference>
<dbReference type="HAMAP" id="MF_01366">
    <property type="entry name" value="Ribosomal_uL13"/>
    <property type="match status" value="1"/>
</dbReference>
<comment type="function">
    <text evidence="6">This protein is one of the early assembly proteins of the 50S ribosomal subunit, although it is not seen to bind rRNA by itself. It is important during the early stages of 50S assembly.</text>
</comment>
<keyword evidence="4 6" id="KW-0687">Ribonucleoprotein</keyword>
<proteinExistence type="inferred from homology"/>
<keyword evidence="3 6" id="KW-0689">Ribosomal protein</keyword>
<protein>
    <recommendedName>
        <fullName evidence="5 6">Large ribosomal subunit protein uL13</fullName>
    </recommendedName>
</protein>
<sequence>MKTFIAKQKTIKHDSYFIDASGKILGRLATEIACRLKGKHKVEYTPHVDNGDCIIVLNADKILITGNKRSSKIYYRHTGYVGGIKQATFEEMMTRYPERVIKIAVKGMLPKNKLGSIMYRRLKVYKGNKHKHLAQKPQFLDI</sequence>
<dbReference type="PANTHER" id="PTHR11545">
    <property type="entry name" value="RIBOSOMAL PROTEIN L13"/>
    <property type="match status" value="1"/>
</dbReference>
<evidence type="ECO:0000313" key="7">
    <source>
        <dbReference type="EMBL" id="PPI87914.1"/>
    </source>
</evidence>
<evidence type="ECO:0000256" key="2">
    <source>
        <dbReference type="ARBA" id="ARBA00011838"/>
    </source>
</evidence>
<dbReference type="InterPro" id="IPR005822">
    <property type="entry name" value="Ribosomal_uL13"/>
</dbReference>
<dbReference type="OrthoDB" id="9801330at2"/>
<evidence type="ECO:0000256" key="3">
    <source>
        <dbReference type="ARBA" id="ARBA00022980"/>
    </source>
</evidence>
<dbReference type="AlphaFoldDB" id="A0A2P5SZZ2"/>
<evidence type="ECO:0000256" key="1">
    <source>
        <dbReference type="ARBA" id="ARBA00006227"/>
    </source>
</evidence>
<dbReference type="RefSeq" id="WP_136130943.1">
    <property type="nucleotide sequence ID" value="NZ_PDKT01000002.1"/>
</dbReference>
<dbReference type="GO" id="GO:0017148">
    <property type="term" value="P:negative regulation of translation"/>
    <property type="evidence" value="ECO:0007669"/>
    <property type="project" value="TreeGrafter"/>
</dbReference>
<comment type="subunit">
    <text evidence="2 6">Part of the 50S ribosomal subunit.</text>
</comment>
<evidence type="ECO:0000313" key="8">
    <source>
        <dbReference type="Proteomes" id="UP000296153"/>
    </source>
</evidence>
<gene>
    <name evidence="6" type="primary">rplM</name>
    <name evidence="7" type="ORF">CRV12_01710</name>
</gene>
<accession>A0A2P5SZZ2</accession>
<dbReference type="PANTHER" id="PTHR11545:SF2">
    <property type="entry name" value="LARGE RIBOSOMAL SUBUNIT PROTEIN UL13M"/>
    <property type="match status" value="1"/>
</dbReference>
<dbReference type="GO" id="GO:0022625">
    <property type="term" value="C:cytosolic large ribosomal subunit"/>
    <property type="evidence" value="ECO:0007669"/>
    <property type="project" value="TreeGrafter"/>
</dbReference>
<comment type="similarity">
    <text evidence="1 6">Belongs to the universal ribosomal protein uL13 family.</text>
</comment>
<dbReference type="Pfam" id="PF00572">
    <property type="entry name" value="Ribosomal_L13"/>
    <property type="match status" value="1"/>
</dbReference>